<evidence type="ECO:0000313" key="2">
    <source>
        <dbReference type="Proteomes" id="UP001607302"/>
    </source>
</evidence>
<dbReference type="EMBL" id="JAUDFV010000020">
    <property type="protein sequence ID" value="KAL2740429.1"/>
    <property type="molecule type" value="Genomic_DNA"/>
</dbReference>
<sequence length="84" mass="8419">MECVPCVPTDSFEFSLPARDKAEIFLFVTDQHVYASTYAITTATATATAATGTGTGSGTGAGAGVRAGNTAVAVALLLFSNATI</sequence>
<name>A0ABD2C6Q6_VESSQ</name>
<organism evidence="1 2">
    <name type="scientific">Vespula squamosa</name>
    <name type="common">Southern yellow jacket</name>
    <name type="synonym">Wasp</name>
    <dbReference type="NCBI Taxonomy" id="30214"/>
    <lineage>
        <taxon>Eukaryota</taxon>
        <taxon>Metazoa</taxon>
        <taxon>Ecdysozoa</taxon>
        <taxon>Arthropoda</taxon>
        <taxon>Hexapoda</taxon>
        <taxon>Insecta</taxon>
        <taxon>Pterygota</taxon>
        <taxon>Neoptera</taxon>
        <taxon>Endopterygota</taxon>
        <taxon>Hymenoptera</taxon>
        <taxon>Apocrita</taxon>
        <taxon>Aculeata</taxon>
        <taxon>Vespoidea</taxon>
        <taxon>Vespidae</taxon>
        <taxon>Vespinae</taxon>
        <taxon>Vespula</taxon>
    </lineage>
</organism>
<evidence type="ECO:0000313" key="1">
    <source>
        <dbReference type="EMBL" id="KAL2740429.1"/>
    </source>
</evidence>
<protein>
    <submittedName>
        <fullName evidence="1">Uncharacterized protein</fullName>
    </submittedName>
</protein>
<gene>
    <name evidence="1" type="ORF">V1478_000570</name>
</gene>
<proteinExistence type="predicted"/>
<dbReference type="Proteomes" id="UP001607302">
    <property type="component" value="Unassembled WGS sequence"/>
</dbReference>
<reference evidence="1 2" key="1">
    <citation type="journal article" date="2024" name="Ann. Entomol. Soc. Am.">
        <title>Genomic analyses of the southern and eastern yellowjacket wasps (Hymenoptera: Vespidae) reveal evolutionary signatures of social life.</title>
        <authorList>
            <person name="Catto M.A."/>
            <person name="Caine P.B."/>
            <person name="Orr S.E."/>
            <person name="Hunt B.G."/>
            <person name="Goodisman M.A.D."/>
        </authorList>
    </citation>
    <scope>NUCLEOTIDE SEQUENCE [LARGE SCALE GENOMIC DNA]</scope>
    <source>
        <strain evidence="1">233</strain>
        <tissue evidence="1">Head and thorax</tissue>
    </source>
</reference>
<dbReference type="AlphaFoldDB" id="A0ABD2C6Q6"/>
<keyword evidence="2" id="KW-1185">Reference proteome</keyword>
<accession>A0ABD2C6Q6</accession>
<comment type="caution">
    <text evidence="1">The sequence shown here is derived from an EMBL/GenBank/DDBJ whole genome shotgun (WGS) entry which is preliminary data.</text>
</comment>